<evidence type="ECO:0000256" key="1">
    <source>
        <dbReference type="SAM" id="MobiDB-lite"/>
    </source>
</evidence>
<feature type="region of interest" description="Disordered" evidence="1">
    <location>
        <begin position="1"/>
        <end position="28"/>
    </location>
</feature>
<name>A0A699QEW0_TANCI</name>
<accession>A0A699QEW0</accession>
<protein>
    <submittedName>
        <fullName evidence="2">Uncharacterized protein</fullName>
    </submittedName>
</protein>
<proteinExistence type="predicted"/>
<reference evidence="2" key="1">
    <citation type="journal article" date="2019" name="Sci. Rep.">
        <title>Draft genome of Tanacetum cinerariifolium, the natural source of mosquito coil.</title>
        <authorList>
            <person name="Yamashiro T."/>
            <person name="Shiraishi A."/>
            <person name="Satake H."/>
            <person name="Nakayama K."/>
        </authorList>
    </citation>
    <scope>NUCLEOTIDE SEQUENCE</scope>
</reference>
<sequence length="182" mass="20921">ERINGSPSGKVEGHGDRDAPEHTDTIGSKEKKVTKALSFYKMETEELLDFNFEDIPQLDGEELPSFVYKIRKSSRKKKRAMEILNLFYQDIGTSSSSGRHLTQEDAAKEALSRRINQGFALLEEVRLVLETMAYIDKYKKMLDEIWMEKVELDRMIAEEDEKAIIKVKGEVLKEEDDLGAFI</sequence>
<dbReference type="AlphaFoldDB" id="A0A699QEW0"/>
<gene>
    <name evidence="2" type="ORF">Tci_838820</name>
</gene>
<evidence type="ECO:0000313" key="2">
    <source>
        <dbReference type="EMBL" id="GFC66850.1"/>
    </source>
</evidence>
<dbReference type="EMBL" id="BKCJ011012909">
    <property type="protein sequence ID" value="GFC66850.1"/>
    <property type="molecule type" value="Genomic_DNA"/>
</dbReference>
<feature type="non-terminal residue" evidence="2">
    <location>
        <position position="182"/>
    </location>
</feature>
<comment type="caution">
    <text evidence="2">The sequence shown here is derived from an EMBL/GenBank/DDBJ whole genome shotgun (WGS) entry which is preliminary data.</text>
</comment>
<feature type="compositionally biased region" description="Basic and acidic residues" evidence="1">
    <location>
        <begin position="11"/>
        <end position="28"/>
    </location>
</feature>
<organism evidence="2">
    <name type="scientific">Tanacetum cinerariifolium</name>
    <name type="common">Dalmatian daisy</name>
    <name type="synonym">Chrysanthemum cinerariifolium</name>
    <dbReference type="NCBI Taxonomy" id="118510"/>
    <lineage>
        <taxon>Eukaryota</taxon>
        <taxon>Viridiplantae</taxon>
        <taxon>Streptophyta</taxon>
        <taxon>Embryophyta</taxon>
        <taxon>Tracheophyta</taxon>
        <taxon>Spermatophyta</taxon>
        <taxon>Magnoliopsida</taxon>
        <taxon>eudicotyledons</taxon>
        <taxon>Gunneridae</taxon>
        <taxon>Pentapetalae</taxon>
        <taxon>asterids</taxon>
        <taxon>campanulids</taxon>
        <taxon>Asterales</taxon>
        <taxon>Asteraceae</taxon>
        <taxon>Asteroideae</taxon>
        <taxon>Anthemideae</taxon>
        <taxon>Anthemidinae</taxon>
        <taxon>Tanacetum</taxon>
    </lineage>
</organism>
<feature type="non-terminal residue" evidence="2">
    <location>
        <position position="1"/>
    </location>
</feature>